<protein>
    <submittedName>
        <fullName evidence="2">Uncharacterized protein</fullName>
    </submittedName>
</protein>
<evidence type="ECO:0000313" key="3">
    <source>
        <dbReference type="Proteomes" id="UP000178912"/>
    </source>
</evidence>
<dbReference type="PANTHER" id="PTHR42093">
    <property type="match status" value="1"/>
</dbReference>
<keyword evidence="3" id="KW-1185">Reference proteome</keyword>
<feature type="compositionally biased region" description="Low complexity" evidence="1">
    <location>
        <begin position="11"/>
        <end position="28"/>
    </location>
</feature>
<dbReference type="PANTHER" id="PTHR42093:SF1">
    <property type="match status" value="1"/>
</dbReference>
<dbReference type="Proteomes" id="UP000178912">
    <property type="component" value="Unassembled WGS sequence"/>
</dbReference>
<sequence length="283" mass="29972">MGIFISCLNVAKSSSSSKPTTKSATGASQSQPQAQATIPGPEYSQEQPPQFDPTPAPVREGLVIEHLATSPPPILEPSATAPARAEGVDKNAKEVPFPALGTATPTSTQAGAGKATNVEPEKMATDEEYMSFLDKANQDPNEGVVKTKGSGKLEFKALDEGVKVPDVIQKMLGKGEAFYVSDADEPFVSVALKSSGKGLPDEVTFAKLIDHPSPKEADVQIMDVGEWDTQGQYKDVVEATREAVKGSDVRVYRIMKDGSRVEYWVVGVDGGHLVGVKALAVES</sequence>
<dbReference type="AlphaFoldDB" id="A0A1E1KN71"/>
<evidence type="ECO:0000256" key="1">
    <source>
        <dbReference type="SAM" id="MobiDB-lite"/>
    </source>
</evidence>
<dbReference type="Pfam" id="PF23151">
    <property type="entry name" value="NuiA_2"/>
    <property type="match status" value="1"/>
</dbReference>
<accession>A0A1E1KN71</accession>
<evidence type="ECO:0000313" key="2">
    <source>
        <dbReference type="EMBL" id="CZS99442.1"/>
    </source>
</evidence>
<name>A0A1E1KN71_9HELO</name>
<dbReference type="InterPro" id="IPR056539">
    <property type="entry name" value="NuiA-like"/>
</dbReference>
<feature type="region of interest" description="Disordered" evidence="1">
    <location>
        <begin position="11"/>
        <end position="120"/>
    </location>
</feature>
<proteinExistence type="predicted"/>
<reference evidence="3" key="1">
    <citation type="submission" date="2016-03" db="EMBL/GenBank/DDBJ databases">
        <authorList>
            <person name="Guldener U."/>
        </authorList>
    </citation>
    <scope>NUCLEOTIDE SEQUENCE [LARGE SCALE GENOMIC DNA]</scope>
    <source>
        <strain evidence="3">04CH-RAC-A.6.1</strain>
    </source>
</reference>
<dbReference type="EMBL" id="FJUX01000040">
    <property type="protein sequence ID" value="CZS99442.1"/>
    <property type="molecule type" value="Genomic_DNA"/>
</dbReference>
<gene>
    <name evidence="2" type="ORF">RAG0_07763</name>
</gene>
<organism evidence="2 3">
    <name type="scientific">Rhynchosporium agropyri</name>
    <dbReference type="NCBI Taxonomy" id="914238"/>
    <lineage>
        <taxon>Eukaryota</taxon>
        <taxon>Fungi</taxon>
        <taxon>Dikarya</taxon>
        <taxon>Ascomycota</taxon>
        <taxon>Pezizomycotina</taxon>
        <taxon>Leotiomycetes</taxon>
        <taxon>Helotiales</taxon>
        <taxon>Ploettnerulaceae</taxon>
        <taxon>Rhynchosporium</taxon>
    </lineage>
</organism>
<dbReference type="OrthoDB" id="5366485at2759"/>